<gene>
    <name evidence="1" type="ORF">RND81_11G114500</name>
</gene>
<comment type="caution">
    <text evidence="1">The sequence shown here is derived from an EMBL/GenBank/DDBJ whole genome shotgun (WGS) entry which is preliminary data.</text>
</comment>
<dbReference type="AlphaFoldDB" id="A0AAW1HJT8"/>
<protein>
    <submittedName>
        <fullName evidence="1">Uncharacterized protein</fullName>
    </submittedName>
</protein>
<dbReference type="Proteomes" id="UP001443914">
    <property type="component" value="Unassembled WGS sequence"/>
</dbReference>
<keyword evidence="2" id="KW-1185">Reference proteome</keyword>
<reference evidence="1" key="1">
    <citation type="submission" date="2024-03" db="EMBL/GenBank/DDBJ databases">
        <title>WGS assembly of Saponaria officinalis var. Norfolk2.</title>
        <authorList>
            <person name="Jenkins J."/>
            <person name="Shu S."/>
            <person name="Grimwood J."/>
            <person name="Barry K."/>
            <person name="Goodstein D."/>
            <person name="Schmutz J."/>
            <person name="Leebens-Mack J."/>
            <person name="Osbourn A."/>
        </authorList>
    </citation>
    <scope>NUCLEOTIDE SEQUENCE [LARGE SCALE GENOMIC DNA]</scope>
    <source>
        <strain evidence="1">JIC</strain>
    </source>
</reference>
<dbReference type="EMBL" id="JBDFQZ010000011">
    <property type="protein sequence ID" value="KAK9676991.1"/>
    <property type="molecule type" value="Genomic_DNA"/>
</dbReference>
<name>A0AAW1HJT8_SAPOF</name>
<evidence type="ECO:0000313" key="2">
    <source>
        <dbReference type="Proteomes" id="UP001443914"/>
    </source>
</evidence>
<organism evidence="1 2">
    <name type="scientific">Saponaria officinalis</name>
    <name type="common">Common soapwort</name>
    <name type="synonym">Lychnis saponaria</name>
    <dbReference type="NCBI Taxonomy" id="3572"/>
    <lineage>
        <taxon>Eukaryota</taxon>
        <taxon>Viridiplantae</taxon>
        <taxon>Streptophyta</taxon>
        <taxon>Embryophyta</taxon>
        <taxon>Tracheophyta</taxon>
        <taxon>Spermatophyta</taxon>
        <taxon>Magnoliopsida</taxon>
        <taxon>eudicotyledons</taxon>
        <taxon>Gunneridae</taxon>
        <taxon>Pentapetalae</taxon>
        <taxon>Caryophyllales</taxon>
        <taxon>Caryophyllaceae</taxon>
        <taxon>Caryophylleae</taxon>
        <taxon>Saponaria</taxon>
    </lineage>
</organism>
<accession>A0AAW1HJT8</accession>
<proteinExistence type="predicted"/>
<evidence type="ECO:0000313" key="1">
    <source>
        <dbReference type="EMBL" id="KAK9676991.1"/>
    </source>
</evidence>
<sequence>MFQVVQTLKFVKRGLKELNKGRFSDVENRHNIASKALEAAQVALHRSPSDVAISAVEHGLHSEVLFLKHARQKFLRQKSKCQWLVDGDDNTAFFHSTIKHRRLMNKVLQISDMKGIIRADHVNIQDAFVGYYRQSLGQSNKVMRVHIPTVRAGKCLTASHKEALIVDVTGEEIKTALFSIDEGSRIYILSKTILKKIDDICRNFL</sequence>